<keyword evidence="6" id="KW-0677">Repeat</keyword>
<feature type="compositionally biased region" description="Polar residues" evidence="15">
    <location>
        <begin position="654"/>
        <end position="665"/>
    </location>
</feature>
<evidence type="ECO:0000256" key="14">
    <source>
        <dbReference type="RuleBase" id="RU079119"/>
    </source>
</evidence>
<evidence type="ECO:0000256" key="9">
    <source>
        <dbReference type="ARBA" id="ARBA00023043"/>
    </source>
</evidence>
<sequence length="665" mass="73549">MASSEIEVIDAAGPAATTGGAGRAVAEGAGQEGEDEEALKDDVYTGAAYGDLEKLHRLVEREGRSVTVPDALGYHALQWAALNNRVAAAQYILEHGANVNAIDHTGQTALHWSAVRGHVQVAELLLKEGAKVDAADLYGYQTTHVAAQYGQTAFLCHIVTKWNADYDVPDNDGRSPLHWAAYKGFADTIRLLLFLGAYRARQDKEGCTPLHWAAIRGNLESCTVLVQAGKKEDLTVQDNTGFTPAQLAADKNHRQVAFFLGNARRVHERECVGNGYFGKLLKVGLAPLLWCIIIALIFVYIHSIILGDYNTKMTVSLGLFSWLGVLLATAGLFMFYRCSRKDPGYISKNIRDSQNQRDDEPLLKMGLDNPELLDGNWSQLCITCKIVRPVRSKHCSTCDCCVEQFDHHCPWVSNCIGKRNKWEFFMFLILEVSAMIITGVTAIIRSIGDPASPASFGGWLGYTAINHSWVVSFVIMDLLLFFGVITLTVIQASQISRNITTNEMANAMRYSYLRGPSGRFRNPYDHGVRKNCSEFLLKGYNEDIENTVQTLQTDEEMGPIQMRSPVSQNGESIPPHVNGTDHGSTNSHDNSKSHRQSSSQCGNQNVFLYICAYLLDDQSTTVLFGLFLRPCSVTSLWLHTHEGFRNSPKKMKASETSSACSYDAR</sequence>
<dbReference type="AlphaFoldDB" id="A0A194YP69"/>
<feature type="transmembrane region" description="Helical" evidence="14">
    <location>
        <begin position="285"/>
        <end position="305"/>
    </location>
</feature>
<evidence type="ECO:0000256" key="1">
    <source>
        <dbReference type="ARBA" id="ARBA00004127"/>
    </source>
</evidence>
<keyword evidence="14" id="KW-0012">Acyltransferase</keyword>
<dbReference type="Gene3D" id="1.25.40.20">
    <property type="entry name" value="Ankyrin repeat-containing domain"/>
    <property type="match status" value="3"/>
</dbReference>
<dbReference type="GO" id="GO:0000139">
    <property type="term" value="C:Golgi membrane"/>
    <property type="evidence" value="ECO:0007669"/>
    <property type="project" value="UniProtKB-SubCell"/>
</dbReference>
<dbReference type="SUPFAM" id="SSF48403">
    <property type="entry name" value="Ankyrin repeat"/>
    <property type="match status" value="1"/>
</dbReference>
<evidence type="ECO:0000256" key="7">
    <source>
        <dbReference type="ARBA" id="ARBA00022989"/>
    </source>
</evidence>
<dbReference type="EMBL" id="CM000763">
    <property type="protein sequence ID" value="KXG29635.2"/>
    <property type="molecule type" value="Genomic_DNA"/>
</dbReference>
<feature type="transmembrane region" description="Helical" evidence="14">
    <location>
        <begin position="468"/>
        <end position="490"/>
    </location>
</feature>
<evidence type="ECO:0000256" key="2">
    <source>
        <dbReference type="ARBA" id="ARBA00004394"/>
    </source>
</evidence>
<feature type="region of interest" description="Disordered" evidence="15">
    <location>
        <begin position="9"/>
        <end position="37"/>
    </location>
</feature>
<evidence type="ECO:0000256" key="10">
    <source>
        <dbReference type="ARBA" id="ARBA00023136"/>
    </source>
</evidence>
<evidence type="ECO:0000256" key="3">
    <source>
        <dbReference type="ARBA" id="ARBA00008574"/>
    </source>
</evidence>
<keyword evidence="8" id="KW-0333">Golgi apparatus</keyword>
<comment type="domain">
    <text evidence="14">The DHHC domain is required for palmitoyltransferase activity.</text>
</comment>
<organism evidence="17 18">
    <name type="scientific">Sorghum bicolor</name>
    <name type="common">Sorghum</name>
    <name type="synonym">Sorghum vulgare</name>
    <dbReference type="NCBI Taxonomy" id="4558"/>
    <lineage>
        <taxon>Eukaryota</taxon>
        <taxon>Viridiplantae</taxon>
        <taxon>Streptophyta</taxon>
        <taxon>Embryophyta</taxon>
        <taxon>Tracheophyta</taxon>
        <taxon>Spermatophyta</taxon>
        <taxon>Magnoliopsida</taxon>
        <taxon>Liliopsida</taxon>
        <taxon>Poales</taxon>
        <taxon>Poaceae</taxon>
        <taxon>PACMAD clade</taxon>
        <taxon>Panicoideae</taxon>
        <taxon>Andropogonodae</taxon>
        <taxon>Andropogoneae</taxon>
        <taxon>Sorghinae</taxon>
        <taxon>Sorghum</taxon>
    </lineage>
</organism>
<feature type="transmembrane region" description="Helical" evidence="14">
    <location>
        <begin position="317"/>
        <end position="336"/>
    </location>
</feature>
<reference evidence="18" key="2">
    <citation type="journal article" date="2018" name="Plant J.">
        <title>The Sorghum bicolor reference genome: improved assembly, gene annotations, a transcriptome atlas, and signatures of genome organization.</title>
        <authorList>
            <person name="McCormick R.F."/>
            <person name="Truong S.K."/>
            <person name="Sreedasyam A."/>
            <person name="Jenkins J."/>
            <person name="Shu S."/>
            <person name="Sims D."/>
            <person name="Kennedy M."/>
            <person name="Amirebrahimi M."/>
            <person name="Weers B.D."/>
            <person name="McKinley B."/>
            <person name="Mattison A."/>
            <person name="Morishige D.T."/>
            <person name="Grimwood J."/>
            <person name="Schmutz J."/>
            <person name="Mullet J.E."/>
        </authorList>
    </citation>
    <scope>NUCLEOTIDE SEQUENCE [LARGE SCALE GENOMIC DNA]</scope>
    <source>
        <strain evidence="18">cv. BTx623</strain>
    </source>
</reference>
<keyword evidence="4 14" id="KW-0808">Transferase</keyword>
<feature type="repeat" description="ANK" evidence="13">
    <location>
        <begin position="72"/>
        <end position="104"/>
    </location>
</feature>
<comment type="catalytic activity">
    <reaction evidence="12 14">
        <text>L-cysteinyl-[protein] + hexadecanoyl-CoA = S-hexadecanoyl-L-cysteinyl-[protein] + CoA</text>
        <dbReference type="Rhea" id="RHEA:36683"/>
        <dbReference type="Rhea" id="RHEA-COMP:10131"/>
        <dbReference type="Rhea" id="RHEA-COMP:11032"/>
        <dbReference type="ChEBI" id="CHEBI:29950"/>
        <dbReference type="ChEBI" id="CHEBI:57287"/>
        <dbReference type="ChEBI" id="CHEBI:57379"/>
        <dbReference type="ChEBI" id="CHEBI:74151"/>
        <dbReference type="EC" id="2.3.1.225"/>
    </reaction>
</comment>
<dbReference type="InterPro" id="IPR001594">
    <property type="entry name" value="Palmitoyltrfase_DHHC"/>
</dbReference>
<evidence type="ECO:0000256" key="15">
    <source>
        <dbReference type="SAM" id="MobiDB-lite"/>
    </source>
</evidence>
<feature type="domain" description="Palmitoyltransferase DHHC" evidence="16">
    <location>
        <begin position="379"/>
        <end position="506"/>
    </location>
</feature>
<proteinExistence type="inferred from homology"/>
<comment type="subcellular location">
    <subcellularLocation>
        <location evidence="1">Endomembrane system</location>
        <topology evidence="1">Multi-pass membrane protein</topology>
    </subcellularLocation>
    <subcellularLocation>
        <location evidence="2">Golgi apparatus membrane</location>
    </subcellularLocation>
</comment>
<keyword evidence="11" id="KW-0449">Lipoprotein</keyword>
<dbReference type="InterPro" id="IPR036770">
    <property type="entry name" value="Ankyrin_rpt-contain_sf"/>
</dbReference>
<feature type="repeat" description="ANK" evidence="13">
    <location>
        <begin position="205"/>
        <end position="237"/>
    </location>
</feature>
<dbReference type="Pfam" id="PF01529">
    <property type="entry name" value="DHHC"/>
    <property type="match status" value="1"/>
</dbReference>
<dbReference type="FunFam" id="1.25.40.20:FF:000300">
    <property type="entry name" value="S-acyltransferase"/>
    <property type="match status" value="1"/>
</dbReference>
<protein>
    <recommendedName>
        <fullName evidence="14">S-acyltransferase</fullName>
        <ecNumber evidence="14">2.3.1.225</ecNumber>
    </recommendedName>
    <alternativeName>
        <fullName evidence="14">Palmitoyltransferase</fullName>
    </alternativeName>
</protein>
<name>A0A194YP69_SORBI</name>
<evidence type="ECO:0000256" key="4">
    <source>
        <dbReference type="ARBA" id="ARBA00022679"/>
    </source>
</evidence>
<dbReference type="PROSITE" id="PS50297">
    <property type="entry name" value="ANK_REP_REGION"/>
    <property type="match status" value="4"/>
</dbReference>
<evidence type="ECO:0000256" key="8">
    <source>
        <dbReference type="ARBA" id="ARBA00023034"/>
    </source>
</evidence>
<dbReference type="PROSITE" id="PS50088">
    <property type="entry name" value="ANK_REPEAT"/>
    <property type="match status" value="4"/>
</dbReference>
<reference evidence="17 18" key="1">
    <citation type="journal article" date="2009" name="Nature">
        <title>The Sorghum bicolor genome and the diversification of grasses.</title>
        <authorList>
            <person name="Paterson A.H."/>
            <person name="Bowers J.E."/>
            <person name="Bruggmann R."/>
            <person name="Dubchak I."/>
            <person name="Grimwood J."/>
            <person name="Gundlach H."/>
            <person name="Haberer G."/>
            <person name="Hellsten U."/>
            <person name="Mitros T."/>
            <person name="Poliakov A."/>
            <person name="Schmutz J."/>
            <person name="Spannagl M."/>
            <person name="Tang H."/>
            <person name="Wang X."/>
            <person name="Wicker T."/>
            <person name="Bharti A.K."/>
            <person name="Chapman J."/>
            <person name="Feltus F.A."/>
            <person name="Gowik U."/>
            <person name="Grigoriev I.V."/>
            <person name="Lyons E."/>
            <person name="Maher C.A."/>
            <person name="Martis M."/>
            <person name="Narechania A."/>
            <person name="Otillar R.P."/>
            <person name="Penning B.W."/>
            <person name="Salamov A.A."/>
            <person name="Wang Y."/>
            <person name="Zhang L."/>
            <person name="Carpita N.C."/>
            <person name="Freeling M."/>
            <person name="Gingle A.R."/>
            <person name="Hash C.T."/>
            <person name="Keller B."/>
            <person name="Klein P."/>
            <person name="Kresovich S."/>
            <person name="McCann M.C."/>
            <person name="Ming R."/>
            <person name="Peterson D.G."/>
            <person name="Mehboob-ur-Rahman"/>
            <person name="Ware D."/>
            <person name="Westhoff P."/>
            <person name="Mayer K.F."/>
            <person name="Messing J."/>
            <person name="Rokhsar D.S."/>
        </authorList>
    </citation>
    <scope>NUCLEOTIDE SEQUENCE [LARGE SCALE GENOMIC DNA]</scope>
    <source>
        <strain evidence="18">cv. BTx623</strain>
    </source>
</reference>
<keyword evidence="7 14" id="KW-1133">Transmembrane helix</keyword>
<feature type="repeat" description="ANK" evidence="13">
    <location>
        <begin position="105"/>
        <end position="137"/>
    </location>
</feature>
<evidence type="ECO:0000256" key="11">
    <source>
        <dbReference type="ARBA" id="ARBA00023288"/>
    </source>
</evidence>
<comment type="similarity">
    <text evidence="3 14">Belongs to the DHHC palmitoyltransferase family.</text>
</comment>
<gene>
    <name evidence="17" type="ORF">SORBI_3004G068100</name>
</gene>
<dbReference type="Gramene" id="KXG29635">
    <property type="protein sequence ID" value="KXG29635"/>
    <property type="gene ID" value="SORBI_3004G068100"/>
</dbReference>
<dbReference type="GO" id="GO:0019706">
    <property type="term" value="F:protein-cysteine S-palmitoyltransferase activity"/>
    <property type="evidence" value="ECO:0007669"/>
    <property type="project" value="UniProtKB-EC"/>
</dbReference>
<feature type="transmembrane region" description="Helical" evidence="14">
    <location>
        <begin position="424"/>
        <end position="448"/>
    </location>
</feature>
<evidence type="ECO:0000256" key="12">
    <source>
        <dbReference type="ARBA" id="ARBA00048048"/>
    </source>
</evidence>
<dbReference type="PANTHER" id="PTHR24161">
    <property type="entry name" value="ANK_REP_REGION DOMAIN-CONTAINING PROTEIN-RELATED"/>
    <property type="match status" value="1"/>
</dbReference>
<dbReference type="ExpressionAtlas" id="A0A194YP69">
    <property type="expression patterns" value="baseline and differential"/>
</dbReference>
<accession>A0A194YP69</accession>
<dbReference type="InterPro" id="IPR002110">
    <property type="entry name" value="Ankyrin_rpt"/>
</dbReference>
<feature type="region of interest" description="Disordered" evidence="15">
    <location>
        <begin position="646"/>
        <end position="665"/>
    </location>
</feature>
<evidence type="ECO:0000313" key="18">
    <source>
        <dbReference type="Proteomes" id="UP000000768"/>
    </source>
</evidence>
<dbReference type="FunFam" id="1.25.40.20:FF:000334">
    <property type="entry name" value="S-acyltransferase"/>
    <property type="match status" value="1"/>
</dbReference>
<feature type="compositionally biased region" description="Low complexity" evidence="15">
    <location>
        <begin position="11"/>
        <end position="29"/>
    </location>
</feature>
<keyword evidence="10 14" id="KW-0472">Membrane</keyword>
<keyword evidence="5 14" id="KW-0812">Transmembrane</keyword>
<feature type="region of interest" description="Disordered" evidence="15">
    <location>
        <begin position="551"/>
        <end position="599"/>
    </location>
</feature>
<dbReference type="PANTHER" id="PTHR24161:SF102">
    <property type="entry name" value="S-ACYLTRANSFERASE"/>
    <property type="match status" value="1"/>
</dbReference>
<dbReference type="Proteomes" id="UP000000768">
    <property type="component" value="Chromosome 4"/>
</dbReference>
<dbReference type="PROSITE" id="PS50216">
    <property type="entry name" value="DHHC"/>
    <property type="match status" value="1"/>
</dbReference>
<evidence type="ECO:0000256" key="13">
    <source>
        <dbReference type="PROSITE-ProRule" id="PRU00023"/>
    </source>
</evidence>
<feature type="repeat" description="ANK" evidence="13">
    <location>
        <begin position="172"/>
        <end position="204"/>
    </location>
</feature>
<dbReference type="EC" id="2.3.1.225" evidence="14"/>
<dbReference type="eggNOG" id="KOG0509">
    <property type="taxonomic scope" value="Eukaryota"/>
</dbReference>
<keyword evidence="18" id="KW-1185">Reference proteome</keyword>
<keyword evidence="9 13" id="KW-0040">ANK repeat</keyword>
<evidence type="ECO:0000256" key="6">
    <source>
        <dbReference type="ARBA" id="ARBA00022737"/>
    </source>
</evidence>
<evidence type="ECO:0000256" key="5">
    <source>
        <dbReference type="ARBA" id="ARBA00022692"/>
    </source>
</evidence>
<evidence type="ECO:0000259" key="16">
    <source>
        <dbReference type="Pfam" id="PF01529"/>
    </source>
</evidence>
<evidence type="ECO:0000313" key="17">
    <source>
        <dbReference type="EMBL" id="KXG29635.2"/>
    </source>
</evidence>
<dbReference type="InParanoid" id="A0A194YP69"/>
<dbReference type="STRING" id="4558.A0A194YP69"/>
<dbReference type="Pfam" id="PF12796">
    <property type="entry name" value="Ank_2"/>
    <property type="match status" value="2"/>
</dbReference>
<dbReference type="SMART" id="SM00248">
    <property type="entry name" value="ANK"/>
    <property type="match status" value="5"/>
</dbReference>